<dbReference type="Gene3D" id="1.10.357.10">
    <property type="entry name" value="Tetracycline Repressor, domain 2"/>
    <property type="match status" value="1"/>
</dbReference>
<dbReference type="RefSeq" id="WP_041900790.1">
    <property type="nucleotide sequence ID" value="NZ_CP010086.2"/>
</dbReference>
<evidence type="ECO:0000259" key="3">
    <source>
        <dbReference type="PROSITE" id="PS50977"/>
    </source>
</evidence>
<dbReference type="STRING" id="1520.LF65_00288"/>
<proteinExistence type="predicted"/>
<organism evidence="4 5">
    <name type="scientific">Clostridium beijerinckii</name>
    <name type="common">Clostridium MP</name>
    <dbReference type="NCBI Taxonomy" id="1520"/>
    <lineage>
        <taxon>Bacteria</taxon>
        <taxon>Bacillati</taxon>
        <taxon>Bacillota</taxon>
        <taxon>Clostridia</taxon>
        <taxon>Eubacteriales</taxon>
        <taxon>Clostridiaceae</taxon>
        <taxon>Clostridium</taxon>
    </lineage>
</organism>
<evidence type="ECO:0000313" key="5">
    <source>
        <dbReference type="Proteomes" id="UP000031866"/>
    </source>
</evidence>
<feature type="DNA-binding region" description="H-T-H motif" evidence="2">
    <location>
        <begin position="34"/>
        <end position="53"/>
    </location>
</feature>
<dbReference type="Proteomes" id="UP000031866">
    <property type="component" value="Chromosome"/>
</dbReference>
<dbReference type="InterPro" id="IPR001647">
    <property type="entry name" value="HTH_TetR"/>
</dbReference>
<dbReference type="PANTHER" id="PTHR43479">
    <property type="entry name" value="ACREF/ENVCD OPERON REPRESSOR-RELATED"/>
    <property type="match status" value="1"/>
</dbReference>
<dbReference type="Pfam" id="PF00440">
    <property type="entry name" value="TetR_N"/>
    <property type="match status" value="1"/>
</dbReference>
<dbReference type="PANTHER" id="PTHR43479:SF7">
    <property type="entry name" value="TETR-FAMILY TRANSCRIPTIONAL REGULATOR"/>
    <property type="match status" value="1"/>
</dbReference>
<dbReference type="KEGG" id="cbei:LF65_00288"/>
<evidence type="ECO:0000313" key="4">
    <source>
        <dbReference type="EMBL" id="AJG96962.1"/>
    </source>
</evidence>
<dbReference type="EMBL" id="CP010086">
    <property type="protein sequence ID" value="AJG96962.1"/>
    <property type="molecule type" value="Genomic_DNA"/>
</dbReference>
<dbReference type="Pfam" id="PF14278">
    <property type="entry name" value="TetR_C_8"/>
    <property type="match status" value="1"/>
</dbReference>
<dbReference type="SUPFAM" id="SSF46689">
    <property type="entry name" value="Homeodomain-like"/>
    <property type="match status" value="1"/>
</dbReference>
<dbReference type="PROSITE" id="PS50977">
    <property type="entry name" value="HTH_TETR_2"/>
    <property type="match status" value="1"/>
</dbReference>
<dbReference type="OrthoDB" id="9810250at2"/>
<keyword evidence="1 2" id="KW-0238">DNA-binding</keyword>
<accession>A0A0B5QG58</accession>
<evidence type="ECO:0000256" key="2">
    <source>
        <dbReference type="PROSITE-ProRule" id="PRU00335"/>
    </source>
</evidence>
<feature type="domain" description="HTH tetR-type" evidence="3">
    <location>
        <begin position="11"/>
        <end position="71"/>
    </location>
</feature>
<protein>
    <submittedName>
        <fullName evidence="4">TetR family transcriptional regulator</fullName>
    </submittedName>
</protein>
<dbReference type="InterPro" id="IPR039532">
    <property type="entry name" value="TetR_C_Firmicutes"/>
</dbReference>
<dbReference type="InterPro" id="IPR009057">
    <property type="entry name" value="Homeodomain-like_sf"/>
</dbReference>
<dbReference type="GO" id="GO:0003677">
    <property type="term" value="F:DNA binding"/>
    <property type="evidence" value="ECO:0007669"/>
    <property type="project" value="UniProtKB-UniRule"/>
</dbReference>
<dbReference type="InterPro" id="IPR050624">
    <property type="entry name" value="HTH-type_Tx_Regulator"/>
</dbReference>
<evidence type="ECO:0000256" key="1">
    <source>
        <dbReference type="ARBA" id="ARBA00023125"/>
    </source>
</evidence>
<reference evidence="5" key="1">
    <citation type="submission" date="2014-12" db="EMBL/GenBank/DDBJ databases">
        <title>Genome sequence of Clostridium beijerinckii strain 59B.</title>
        <authorList>
            <person name="Little G.T."/>
            <person name="Minton N.P."/>
        </authorList>
    </citation>
    <scope>NUCLEOTIDE SEQUENCE [LARGE SCALE GENOMIC DNA]</scope>
    <source>
        <strain evidence="5">59B</strain>
    </source>
</reference>
<gene>
    <name evidence="4" type="ORF">LF65_00288</name>
</gene>
<dbReference type="AlphaFoldDB" id="A0A0B5QG58"/>
<sequence>MLQNKHDIRTKRTHQQIRDALIDLIFEKHFDNITVSDITNRAMINRSTFYRYYQDKYDVVLKIFEDAMERLKKDLGPPKESLKNLNENQRSDPWVKLFDHFAENNRLYLAMLDDSCNIWFMSRLRSNIISMLREREKLRSSFLVSDKDCSPEIQEMAFLFTANALIGTIDWWLKSNCTPDSEKMSYLFRSYFKNGHIGMLNKD</sequence>
<name>A0A0B5QG58_CLOBE</name>